<dbReference type="PANTHER" id="PTHR21596:SF51">
    <property type="entry name" value="OS01G0147700 PROTEIN"/>
    <property type="match status" value="1"/>
</dbReference>
<accession>A0A8T0SBP8</accession>
<proteinExistence type="predicted"/>
<dbReference type="GO" id="GO:0080188">
    <property type="term" value="P:gene silencing by siRNA-directed DNA methylation"/>
    <property type="evidence" value="ECO:0007669"/>
    <property type="project" value="InterPro"/>
</dbReference>
<evidence type="ECO:0000259" key="1">
    <source>
        <dbReference type="Pfam" id="PF03469"/>
    </source>
</evidence>
<protein>
    <recommendedName>
        <fullName evidence="1">Factor of DNA methylation 1-5/IDN2 domain-containing protein</fullName>
    </recommendedName>
</protein>
<dbReference type="InterPro" id="IPR005379">
    <property type="entry name" value="FDM1-5/IDN2_XH"/>
</dbReference>
<evidence type="ECO:0000313" key="3">
    <source>
        <dbReference type="Proteomes" id="UP000823388"/>
    </source>
</evidence>
<dbReference type="Proteomes" id="UP000823388">
    <property type="component" value="Chromosome 5K"/>
</dbReference>
<dbReference type="AlphaFoldDB" id="A0A8T0SBP8"/>
<feature type="domain" description="Factor of DNA methylation 1-5/IDN2" evidence="1">
    <location>
        <begin position="28"/>
        <end position="157"/>
    </location>
</feature>
<reference evidence="2" key="1">
    <citation type="submission" date="2020-05" db="EMBL/GenBank/DDBJ databases">
        <title>WGS assembly of Panicum virgatum.</title>
        <authorList>
            <person name="Lovell J.T."/>
            <person name="Jenkins J."/>
            <person name="Shu S."/>
            <person name="Juenger T.E."/>
            <person name="Schmutz J."/>
        </authorList>
    </citation>
    <scope>NUCLEOTIDE SEQUENCE</scope>
    <source>
        <strain evidence="2">AP13</strain>
    </source>
</reference>
<comment type="caution">
    <text evidence="2">The sequence shown here is derived from an EMBL/GenBank/DDBJ whole genome shotgun (WGS) entry which is preliminary data.</text>
</comment>
<dbReference type="InterPro" id="IPR045177">
    <property type="entry name" value="FDM1-5/IDN2"/>
</dbReference>
<sequence length="161" mass="18971">MFFIDENDHHNDQDFADKLNGLRAIGIKRMGELDEKPFQNACRRKYGKYDYQTKAARLVSSWQGGLKKPSWHPFKVVQDKGEDKEVLDDDDAKLKYLRIVHGDEVCDAVKTTLMEINEYNPSGRYVVPRLWNFSKGRKATMKEVLKYLHRQMETTTKRWRG</sequence>
<keyword evidence="3" id="KW-1185">Reference proteome</keyword>
<dbReference type="EMBL" id="CM029045">
    <property type="protein sequence ID" value="KAG2595670.1"/>
    <property type="molecule type" value="Genomic_DNA"/>
</dbReference>
<dbReference type="Pfam" id="PF03469">
    <property type="entry name" value="XH"/>
    <property type="match status" value="1"/>
</dbReference>
<dbReference type="PANTHER" id="PTHR21596">
    <property type="entry name" value="RIBONUCLEASE P SUBUNIT P38"/>
    <property type="match status" value="1"/>
</dbReference>
<gene>
    <name evidence="2" type="ORF">PVAP13_5KG089900</name>
</gene>
<name>A0A8T0SBP8_PANVG</name>
<organism evidence="2 3">
    <name type="scientific">Panicum virgatum</name>
    <name type="common">Blackwell switchgrass</name>
    <dbReference type="NCBI Taxonomy" id="38727"/>
    <lineage>
        <taxon>Eukaryota</taxon>
        <taxon>Viridiplantae</taxon>
        <taxon>Streptophyta</taxon>
        <taxon>Embryophyta</taxon>
        <taxon>Tracheophyta</taxon>
        <taxon>Spermatophyta</taxon>
        <taxon>Magnoliopsida</taxon>
        <taxon>Liliopsida</taxon>
        <taxon>Poales</taxon>
        <taxon>Poaceae</taxon>
        <taxon>PACMAD clade</taxon>
        <taxon>Panicoideae</taxon>
        <taxon>Panicodae</taxon>
        <taxon>Paniceae</taxon>
        <taxon>Panicinae</taxon>
        <taxon>Panicum</taxon>
        <taxon>Panicum sect. Hiantes</taxon>
    </lineage>
</organism>
<evidence type="ECO:0000313" key="2">
    <source>
        <dbReference type="EMBL" id="KAG2595670.1"/>
    </source>
</evidence>